<accession>A0A371BI34</accession>
<proteinExistence type="predicted"/>
<dbReference type="SUPFAM" id="SSF53756">
    <property type="entry name" value="UDP-Glycosyltransferase/glycogen phosphorylase"/>
    <property type="match status" value="1"/>
</dbReference>
<evidence type="ECO:0000313" key="3">
    <source>
        <dbReference type="EMBL" id="RDV07239.1"/>
    </source>
</evidence>
<dbReference type="PANTHER" id="PTHR45947:SF3">
    <property type="entry name" value="SULFOQUINOVOSYL TRANSFERASE SQD2"/>
    <property type="match status" value="1"/>
</dbReference>
<feature type="domain" description="Glycosyl transferase family 1" evidence="1">
    <location>
        <begin position="214"/>
        <end position="345"/>
    </location>
</feature>
<dbReference type="Proteomes" id="UP000263833">
    <property type="component" value="Unassembled WGS sequence"/>
</dbReference>
<feature type="domain" description="Glycosyltransferase subfamily 4-like N-terminal" evidence="2">
    <location>
        <begin position="35"/>
        <end position="208"/>
    </location>
</feature>
<dbReference type="InterPro" id="IPR050194">
    <property type="entry name" value="Glycosyltransferase_grp1"/>
</dbReference>
<evidence type="ECO:0000259" key="1">
    <source>
        <dbReference type="Pfam" id="PF00534"/>
    </source>
</evidence>
<dbReference type="EMBL" id="QRGP01000001">
    <property type="protein sequence ID" value="RDV07239.1"/>
    <property type="molecule type" value="Genomic_DNA"/>
</dbReference>
<keyword evidence="4" id="KW-1185">Reference proteome</keyword>
<dbReference type="InterPro" id="IPR028098">
    <property type="entry name" value="Glyco_trans_4-like_N"/>
</dbReference>
<comment type="caution">
    <text evidence="3">The sequence shown here is derived from an EMBL/GenBank/DDBJ whole genome shotgun (WGS) entry which is preliminary data.</text>
</comment>
<organism evidence="3 4">
    <name type="scientific">Sphingorhabdus pulchriflava</name>
    <dbReference type="NCBI Taxonomy" id="2292257"/>
    <lineage>
        <taxon>Bacteria</taxon>
        <taxon>Pseudomonadati</taxon>
        <taxon>Pseudomonadota</taxon>
        <taxon>Alphaproteobacteria</taxon>
        <taxon>Sphingomonadales</taxon>
        <taxon>Sphingomonadaceae</taxon>
        <taxon>Sphingorhabdus</taxon>
    </lineage>
</organism>
<dbReference type="AlphaFoldDB" id="A0A371BI34"/>
<reference evidence="4" key="1">
    <citation type="submission" date="2018-08" db="EMBL/GenBank/DDBJ databases">
        <authorList>
            <person name="Kim S.-J."/>
            <person name="Jung G.-Y."/>
        </authorList>
    </citation>
    <scope>NUCLEOTIDE SEQUENCE [LARGE SCALE GENOMIC DNA]</scope>
    <source>
        <strain evidence="4">GY_G</strain>
    </source>
</reference>
<dbReference type="GO" id="GO:0016757">
    <property type="term" value="F:glycosyltransferase activity"/>
    <property type="evidence" value="ECO:0007669"/>
    <property type="project" value="InterPro"/>
</dbReference>
<name>A0A371BI34_9SPHN</name>
<dbReference type="Pfam" id="PF00534">
    <property type="entry name" value="Glycos_transf_1"/>
    <property type="match status" value="1"/>
</dbReference>
<dbReference type="InterPro" id="IPR001296">
    <property type="entry name" value="Glyco_trans_1"/>
</dbReference>
<evidence type="ECO:0000313" key="4">
    <source>
        <dbReference type="Proteomes" id="UP000263833"/>
    </source>
</evidence>
<dbReference type="RefSeq" id="WP_115548785.1">
    <property type="nucleotide sequence ID" value="NZ_QRGP01000001.1"/>
</dbReference>
<protein>
    <submittedName>
        <fullName evidence="3">Glycosyltransferase family 4 protein</fullName>
    </submittedName>
</protein>
<evidence type="ECO:0000259" key="2">
    <source>
        <dbReference type="Pfam" id="PF13439"/>
    </source>
</evidence>
<sequence>MNAISPQRGPVYHASPSRFSEPRVALVHYWFVSMRGGERVVERLLGLYPQADIFTHVYNPDLVSATISKAKVTTSFINRLPGSRRFYQYYLPLMPMALEQLDLSEYDLVISSESGPAKGVITTPDSLHVCYCHSPMRYLWDHYHQYRNAANPLSRLAMPPIYHWLRQWDVSSSARIDRLAANSEFVRRRIAKVWRRDAEVIHPPVETSLFTPSNEIDDYYLWVGAMVPYKRPDVAVDAFTANGRPLLMVGQGSMLRQLKARAGPNIRFVDRLDFNALRRAYARARAFVITAEEDFGIAPVEAMASGRPVVAYGRGGALDTVVPDRTGVFFDRQEIEYLIAAVEEMELFLRHFDPRHAVAEASRFAPEFFDQRISRLIADI</sequence>
<dbReference type="Pfam" id="PF13439">
    <property type="entry name" value="Glyco_transf_4"/>
    <property type="match status" value="1"/>
</dbReference>
<dbReference type="Gene3D" id="3.40.50.2000">
    <property type="entry name" value="Glycogen Phosphorylase B"/>
    <property type="match status" value="2"/>
</dbReference>
<gene>
    <name evidence="3" type="ORF">DXH95_07690</name>
</gene>
<dbReference type="OrthoDB" id="9801573at2"/>
<dbReference type="PANTHER" id="PTHR45947">
    <property type="entry name" value="SULFOQUINOVOSYL TRANSFERASE SQD2"/>
    <property type="match status" value="1"/>
</dbReference>
<keyword evidence="3" id="KW-0808">Transferase</keyword>